<reference evidence="3 4" key="1">
    <citation type="submission" date="2020-03" db="EMBL/GenBank/DDBJ databases">
        <title>WGS of actinomycetes isolated from Thailand.</title>
        <authorList>
            <person name="Thawai C."/>
        </authorList>
    </citation>
    <scope>NUCLEOTIDE SEQUENCE [LARGE SCALE GENOMIC DNA]</scope>
    <source>
        <strain evidence="3 4">PRB2-1</strain>
    </source>
</reference>
<organism evidence="3 4">
    <name type="scientific">Actinacidiphila epipremni</name>
    <dbReference type="NCBI Taxonomy" id="2053013"/>
    <lineage>
        <taxon>Bacteria</taxon>
        <taxon>Bacillati</taxon>
        <taxon>Actinomycetota</taxon>
        <taxon>Actinomycetes</taxon>
        <taxon>Kitasatosporales</taxon>
        <taxon>Streptomycetaceae</taxon>
        <taxon>Actinacidiphila</taxon>
    </lineage>
</organism>
<name>A0ABX0ZL21_9ACTN</name>
<dbReference type="PANTHER" id="PTHR43861:SF1">
    <property type="entry name" value="TRANS-ACONITATE 2-METHYLTRANSFERASE"/>
    <property type="match status" value="1"/>
</dbReference>
<evidence type="ECO:0000259" key="2">
    <source>
        <dbReference type="Pfam" id="PF08242"/>
    </source>
</evidence>
<dbReference type="InterPro" id="IPR013217">
    <property type="entry name" value="Methyltransf_12"/>
</dbReference>
<dbReference type="CDD" id="cd02440">
    <property type="entry name" value="AdoMet_MTases"/>
    <property type="match status" value="1"/>
</dbReference>
<evidence type="ECO:0000256" key="1">
    <source>
        <dbReference type="SAM" id="MobiDB-lite"/>
    </source>
</evidence>
<dbReference type="GO" id="GO:0008168">
    <property type="term" value="F:methyltransferase activity"/>
    <property type="evidence" value="ECO:0007669"/>
    <property type="project" value="UniProtKB-KW"/>
</dbReference>
<dbReference type="Gene3D" id="3.40.50.150">
    <property type="entry name" value="Vaccinia Virus protein VP39"/>
    <property type="match status" value="1"/>
</dbReference>
<dbReference type="Proteomes" id="UP000734511">
    <property type="component" value="Unassembled WGS sequence"/>
</dbReference>
<feature type="region of interest" description="Disordered" evidence="1">
    <location>
        <begin position="1"/>
        <end position="37"/>
    </location>
</feature>
<protein>
    <submittedName>
        <fullName evidence="3">Class I SAM-dependent methyltransferase</fullName>
    </submittedName>
</protein>
<proteinExistence type="predicted"/>
<feature type="compositionally biased region" description="Low complexity" evidence="1">
    <location>
        <begin position="15"/>
        <end position="27"/>
    </location>
</feature>
<gene>
    <name evidence="3" type="ORF">HCN08_14290</name>
</gene>
<feature type="domain" description="Methyltransferase type 12" evidence="2">
    <location>
        <begin position="81"/>
        <end position="179"/>
    </location>
</feature>
<accession>A0ABX0ZL21</accession>
<dbReference type="GO" id="GO:0032259">
    <property type="term" value="P:methylation"/>
    <property type="evidence" value="ECO:0007669"/>
    <property type="project" value="UniProtKB-KW"/>
</dbReference>
<dbReference type="SUPFAM" id="SSF53335">
    <property type="entry name" value="S-adenosyl-L-methionine-dependent methyltransferases"/>
    <property type="match status" value="1"/>
</dbReference>
<dbReference type="PANTHER" id="PTHR43861">
    <property type="entry name" value="TRANS-ACONITATE 2-METHYLTRANSFERASE-RELATED"/>
    <property type="match status" value="1"/>
</dbReference>
<sequence>MNPERAHEPQHSHHQAGTPAPAPAHTPSHAHTHAHSHDTEIDWEAMAEHLTTAGEVEMPALRATAGRLRGLLGGREVRRVLDVGSGPGVMTCVFAEEFAGAEAVAVDGSQPLLDRALARAQALGLTGRVAVRAAELPAGLDDTLGTADLVWSSKAVHHLGDQQQALDLLAARLNPGGVLAVAEGGLPARYLPRDFGLGTPGLQSRLDAVQEEWFAAMRADLPGSVPVAEDWPAMLRAAGLTSVTSFTSLLDLPAPLGAAPRAYLQAQLGRLRERAAEAMSAEDVATLTTLTDPDSPQGILHRPDAYLLAAITVHVGVRP</sequence>
<comment type="caution">
    <text evidence="3">The sequence shown here is derived from an EMBL/GenBank/DDBJ whole genome shotgun (WGS) entry which is preliminary data.</text>
</comment>
<keyword evidence="3" id="KW-0808">Transferase</keyword>
<evidence type="ECO:0000313" key="4">
    <source>
        <dbReference type="Proteomes" id="UP000734511"/>
    </source>
</evidence>
<dbReference type="Pfam" id="PF08242">
    <property type="entry name" value="Methyltransf_12"/>
    <property type="match status" value="1"/>
</dbReference>
<keyword evidence="4" id="KW-1185">Reference proteome</keyword>
<feature type="compositionally biased region" description="Basic and acidic residues" evidence="1">
    <location>
        <begin position="1"/>
        <end position="11"/>
    </location>
</feature>
<dbReference type="RefSeq" id="WP_167983414.1">
    <property type="nucleotide sequence ID" value="NZ_JAATEJ010000009.1"/>
</dbReference>
<dbReference type="InterPro" id="IPR029063">
    <property type="entry name" value="SAM-dependent_MTases_sf"/>
</dbReference>
<evidence type="ECO:0000313" key="3">
    <source>
        <dbReference type="EMBL" id="NJP44553.1"/>
    </source>
</evidence>
<dbReference type="EMBL" id="JAATEJ010000009">
    <property type="protein sequence ID" value="NJP44553.1"/>
    <property type="molecule type" value="Genomic_DNA"/>
</dbReference>
<keyword evidence="3" id="KW-0489">Methyltransferase</keyword>